<organism evidence="1 2">
    <name type="scientific">Anatilimnocola aggregata</name>
    <dbReference type="NCBI Taxonomy" id="2528021"/>
    <lineage>
        <taxon>Bacteria</taxon>
        <taxon>Pseudomonadati</taxon>
        <taxon>Planctomycetota</taxon>
        <taxon>Planctomycetia</taxon>
        <taxon>Pirellulales</taxon>
        <taxon>Pirellulaceae</taxon>
        <taxon>Anatilimnocola</taxon>
    </lineage>
</organism>
<evidence type="ECO:0000313" key="2">
    <source>
        <dbReference type="Proteomes" id="UP000315017"/>
    </source>
</evidence>
<dbReference type="KEGG" id="aagg:ETAA8_70850"/>
<dbReference type="Proteomes" id="UP000315017">
    <property type="component" value="Chromosome"/>
</dbReference>
<proteinExistence type="predicted"/>
<reference evidence="1 2" key="1">
    <citation type="submission" date="2019-02" db="EMBL/GenBank/DDBJ databases">
        <title>Deep-cultivation of Planctomycetes and their phenomic and genomic characterization uncovers novel biology.</title>
        <authorList>
            <person name="Wiegand S."/>
            <person name="Jogler M."/>
            <person name="Boedeker C."/>
            <person name="Pinto D."/>
            <person name="Vollmers J."/>
            <person name="Rivas-Marin E."/>
            <person name="Kohn T."/>
            <person name="Peeters S.H."/>
            <person name="Heuer A."/>
            <person name="Rast P."/>
            <person name="Oberbeckmann S."/>
            <person name="Bunk B."/>
            <person name="Jeske O."/>
            <person name="Meyerdierks A."/>
            <person name="Storesund J.E."/>
            <person name="Kallscheuer N."/>
            <person name="Luecker S."/>
            <person name="Lage O.M."/>
            <person name="Pohl T."/>
            <person name="Merkel B.J."/>
            <person name="Hornburger P."/>
            <person name="Mueller R.-W."/>
            <person name="Bruemmer F."/>
            <person name="Labrenz M."/>
            <person name="Spormann A.M."/>
            <person name="Op den Camp H."/>
            <person name="Overmann J."/>
            <person name="Amann R."/>
            <person name="Jetten M.S.M."/>
            <person name="Mascher T."/>
            <person name="Medema M.H."/>
            <person name="Devos D.P."/>
            <person name="Kaster A.-K."/>
            <person name="Ovreas L."/>
            <person name="Rohde M."/>
            <person name="Galperin M.Y."/>
            <person name="Jogler C."/>
        </authorList>
    </citation>
    <scope>NUCLEOTIDE SEQUENCE [LARGE SCALE GENOMIC DNA]</scope>
    <source>
        <strain evidence="1 2">ETA_A8</strain>
    </source>
</reference>
<gene>
    <name evidence="1" type="ORF">ETAA8_70850</name>
</gene>
<name>A0A517YNY3_9BACT</name>
<sequence>MSRSVCSPLSCPSPSLVGAATRSLKQGRRLLFETLEIRATPTVGIMRDNMIAEILEQAPQVVS</sequence>
<evidence type="ECO:0000313" key="1">
    <source>
        <dbReference type="EMBL" id="QDU31923.1"/>
    </source>
</evidence>
<dbReference type="EMBL" id="CP036274">
    <property type="protein sequence ID" value="QDU31923.1"/>
    <property type="molecule type" value="Genomic_DNA"/>
</dbReference>
<protein>
    <submittedName>
        <fullName evidence="1">Uncharacterized protein</fullName>
    </submittedName>
</protein>
<dbReference type="AlphaFoldDB" id="A0A517YNY3"/>
<accession>A0A517YNY3</accession>
<dbReference type="RefSeq" id="WP_145099888.1">
    <property type="nucleotide sequence ID" value="NZ_CP036274.1"/>
</dbReference>
<keyword evidence="2" id="KW-1185">Reference proteome</keyword>